<dbReference type="SUPFAM" id="SSF54495">
    <property type="entry name" value="UBC-like"/>
    <property type="match status" value="1"/>
</dbReference>
<dbReference type="Proteomes" id="UP000737018">
    <property type="component" value="Unassembled WGS sequence"/>
</dbReference>
<dbReference type="EMBL" id="JRKL02012408">
    <property type="protein sequence ID" value="KAF3945521.1"/>
    <property type="molecule type" value="Genomic_DNA"/>
</dbReference>
<dbReference type="InterPro" id="IPR000608">
    <property type="entry name" value="UBC"/>
</dbReference>
<protein>
    <recommendedName>
        <fullName evidence="1">UBC core domain-containing protein</fullName>
    </recommendedName>
</protein>
<keyword evidence="3" id="KW-1185">Reference proteome</keyword>
<dbReference type="InterPro" id="IPR016135">
    <property type="entry name" value="UBQ-conjugating_enzyme/RWD"/>
</dbReference>
<dbReference type="Gene3D" id="3.40.50.300">
    <property type="entry name" value="P-loop containing nucleotide triphosphate hydrolases"/>
    <property type="match status" value="1"/>
</dbReference>
<evidence type="ECO:0000313" key="2">
    <source>
        <dbReference type="EMBL" id="KAF3945521.1"/>
    </source>
</evidence>
<dbReference type="AlphaFoldDB" id="A0A8J4VEL7"/>
<dbReference type="PROSITE" id="PS50127">
    <property type="entry name" value="UBC_2"/>
    <property type="match status" value="1"/>
</dbReference>
<comment type="caution">
    <text evidence="2">The sequence shown here is derived from an EMBL/GenBank/DDBJ whole genome shotgun (WGS) entry which is preliminary data.</text>
</comment>
<proteinExistence type="predicted"/>
<dbReference type="Gene3D" id="3.10.110.10">
    <property type="entry name" value="Ubiquitin Conjugating Enzyme"/>
    <property type="match status" value="1"/>
</dbReference>
<evidence type="ECO:0000259" key="1">
    <source>
        <dbReference type="PROSITE" id="PS50127"/>
    </source>
</evidence>
<reference evidence="2" key="1">
    <citation type="submission" date="2020-03" db="EMBL/GenBank/DDBJ databases">
        <title>Castanea mollissima Vanexum genome sequencing.</title>
        <authorList>
            <person name="Staton M."/>
        </authorList>
    </citation>
    <scope>NUCLEOTIDE SEQUENCE</scope>
    <source>
        <tissue evidence="2">Leaf</tissue>
    </source>
</reference>
<sequence length="157" mass="17621">MASTYLGEDLRKLIGAPIYIEFSSKTQQNVKSIFDAAIKAVLQPPRQKKKKKRKGQRGCSILQSFQKLISLNQADLHQRLIPAFSCSHIEGAQGLAERSTNIVQCRFHWQATIIGPNDSPYAGGVFLVTIHFPSDYPFKPPKVAFRTKVFHPMLGHT</sequence>
<dbReference type="Pfam" id="PF00179">
    <property type="entry name" value="UQ_con"/>
    <property type="match status" value="1"/>
</dbReference>
<feature type="domain" description="UBC core" evidence="1">
    <location>
        <begin position="72"/>
        <end position="157"/>
    </location>
</feature>
<organism evidence="2 3">
    <name type="scientific">Castanea mollissima</name>
    <name type="common">Chinese chestnut</name>
    <dbReference type="NCBI Taxonomy" id="60419"/>
    <lineage>
        <taxon>Eukaryota</taxon>
        <taxon>Viridiplantae</taxon>
        <taxon>Streptophyta</taxon>
        <taxon>Embryophyta</taxon>
        <taxon>Tracheophyta</taxon>
        <taxon>Spermatophyta</taxon>
        <taxon>Magnoliopsida</taxon>
        <taxon>eudicotyledons</taxon>
        <taxon>Gunneridae</taxon>
        <taxon>Pentapetalae</taxon>
        <taxon>rosids</taxon>
        <taxon>fabids</taxon>
        <taxon>Fagales</taxon>
        <taxon>Fagaceae</taxon>
        <taxon>Castanea</taxon>
    </lineage>
</organism>
<dbReference type="PANTHER" id="PTHR24068">
    <property type="entry name" value="UBIQUITIN-CONJUGATING ENZYME E2"/>
    <property type="match status" value="1"/>
</dbReference>
<dbReference type="OrthoDB" id="7851174at2759"/>
<dbReference type="InterPro" id="IPR027417">
    <property type="entry name" value="P-loop_NTPase"/>
</dbReference>
<accession>A0A8J4VEL7</accession>
<gene>
    <name evidence="2" type="ORF">CMV_028113</name>
</gene>
<evidence type="ECO:0000313" key="3">
    <source>
        <dbReference type="Proteomes" id="UP000737018"/>
    </source>
</evidence>
<name>A0A8J4VEL7_9ROSI</name>